<dbReference type="RefSeq" id="WP_052237494.1">
    <property type="nucleotide sequence ID" value="NZ_CP019962.1"/>
</dbReference>
<dbReference type="SUPFAM" id="SSF49373">
    <property type="entry name" value="Invasin/intimin cell-adhesion fragments"/>
    <property type="match status" value="1"/>
</dbReference>
<reference evidence="5" key="1">
    <citation type="journal article" date="2017" name="Sci. Rep.">
        <title>Determination of the Genome and Primary Transcriptome of Syngas Fermenting Eubacterium limosum ATCC 8486.</title>
        <authorList>
            <person name="Song Y."/>
            <person name="Shin J."/>
            <person name="Jeong Y."/>
            <person name="Jin S."/>
            <person name="Lee J.K."/>
            <person name="Kim D.R."/>
            <person name="Kim S.C."/>
            <person name="Cho S."/>
            <person name="Cho B.K."/>
        </authorList>
    </citation>
    <scope>NUCLEOTIDE SEQUENCE [LARGE SCALE GENOMIC DNA]</scope>
    <source>
        <strain evidence="5">ATCC 8486</strain>
    </source>
</reference>
<evidence type="ECO:0000256" key="1">
    <source>
        <dbReference type="SAM" id="Phobius"/>
    </source>
</evidence>
<dbReference type="InterPro" id="IPR003343">
    <property type="entry name" value="Big_2"/>
</dbReference>
<dbReference type="Pfam" id="PF02368">
    <property type="entry name" value="Big_2"/>
    <property type="match status" value="1"/>
</dbReference>
<dbReference type="EMBL" id="CP019962">
    <property type="protein sequence ID" value="ARD66292.1"/>
    <property type="molecule type" value="Genomic_DNA"/>
</dbReference>
<keyword evidence="2" id="KW-0732">Signal</keyword>
<dbReference type="KEGG" id="elim:B2M23_12345"/>
<proteinExistence type="predicted"/>
<keyword evidence="1" id="KW-0472">Membrane</keyword>
<sequence length="802" mass="85792">MKKKHFLSTILLVFLALLLVAPTAFANTSSWIAEIPQLQLDQNKFDPTIPALPAEGQEPSTDVSTEDGPVITEQPINTDFNVPYSVELSVGVEQPEKCDFQWQYRDLDSNEFFNLQGSGAKKQVLHFRSTNFYLEDFELRCVVTYKDQPHAMTVSDSAKLILKSMPKNFAVIGDTILPADGKMYAITDGEGSAGLSADGKTLTLKDVTVSSYSTLGVGPGPDDATTLAYYTTPTCANDIATIKLEGENTLFQDNSKGYPEKDGVNVGFANIFFQALNVPEFENDPMTLNFEGSGSINLTTNPIQKNLFQYYGIYARNSINIKDNLKFNIENSYRGISCADFTLGKNVKMNLFNESLGLDIWPNNSADARGNVFIGAGSELTAQSIKHGVISLLLGGSFTAEDATLNLTNKTASDYDPKNPEPLFLSTIIARLPSDPVEGKKSDVTLKNCRTTINIDSDYESSIFQQGISANGDLTIDGGFLNITSKFGENAVNNSGSIGIQAKNINMLNNAKSDINVSSSNFVVGTAADKNLTVTDASLNTVIDNSQERFDKNSEALGIGGLDIAINLTNNANKVSSKVINYDNSLAIAGFLENSDDIKNYDPAYQASKITLKGKAEFLTPAAKEAVLNQASVEAHQIGGEPSKKYDVFETVYNKNNTSKAVKDITIGVADTPPVPVPVAVTGVTLDKTSAEMKAKETLALKATIQPENATNKNVAWSSSDSSIATVDKNGTVTAIKSGKTIITVTTEDGGKTAQAAITVKDTVGGSNASTGLSGTTPTTAVAVILLCLGVGLSAFVAKRKR</sequence>
<evidence type="ECO:0000259" key="3">
    <source>
        <dbReference type="SMART" id="SM00635"/>
    </source>
</evidence>
<keyword evidence="1" id="KW-0812">Transmembrane</keyword>
<keyword evidence="1" id="KW-1133">Transmembrane helix</keyword>
<evidence type="ECO:0000313" key="4">
    <source>
        <dbReference type="EMBL" id="ARD66292.1"/>
    </source>
</evidence>
<gene>
    <name evidence="4" type="ORF">B2M23_12345</name>
</gene>
<accession>A0AAC9QV60</accession>
<feature type="chain" id="PRO_5042160971" description="BIG2 domain-containing protein" evidence="2">
    <location>
        <begin position="27"/>
        <end position="802"/>
    </location>
</feature>
<dbReference type="InterPro" id="IPR008964">
    <property type="entry name" value="Invasin/intimin_cell_adhesion"/>
</dbReference>
<evidence type="ECO:0000313" key="5">
    <source>
        <dbReference type="Proteomes" id="UP000192391"/>
    </source>
</evidence>
<evidence type="ECO:0000256" key="2">
    <source>
        <dbReference type="SAM" id="SignalP"/>
    </source>
</evidence>
<feature type="transmembrane region" description="Helical" evidence="1">
    <location>
        <begin position="780"/>
        <end position="798"/>
    </location>
</feature>
<dbReference type="Proteomes" id="UP000192391">
    <property type="component" value="Chromosome"/>
</dbReference>
<dbReference type="Gene3D" id="2.60.40.1080">
    <property type="match status" value="1"/>
</dbReference>
<protein>
    <recommendedName>
        <fullName evidence="3">BIG2 domain-containing protein</fullName>
    </recommendedName>
</protein>
<organism evidence="4 5">
    <name type="scientific">Eubacterium limosum</name>
    <dbReference type="NCBI Taxonomy" id="1736"/>
    <lineage>
        <taxon>Bacteria</taxon>
        <taxon>Bacillati</taxon>
        <taxon>Bacillota</taxon>
        <taxon>Clostridia</taxon>
        <taxon>Eubacteriales</taxon>
        <taxon>Eubacteriaceae</taxon>
        <taxon>Eubacterium</taxon>
    </lineage>
</organism>
<dbReference type="SMART" id="SM00635">
    <property type="entry name" value="BID_2"/>
    <property type="match status" value="1"/>
</dbReference>
<name>A0AAC9QV60_EUBLI</name>
<feature type="signal peptide" evidence="2">
    <location>
        <begin position="1"/>
        <end position="26"/>
    </location>
</feature>
<dbReference type="AlphaFoldDB" id="A0AAC9QV60"/>
<feature type="domain" description="BIG2" evidence="3">
    <location>
        <begin position="680"/>
        <end position="757"/>
    </location>
</feature>